<dbReference type="GO" id="GO:0008113">
    <property type="term" value="F:peptide-methionine (S)-S-oxide reductase activity"/>
    <property type="evidence" value="ECO:0007669"/>
    <property type="project" value="InterPro"/>
</dbReference>
<evidence type="ECO:0000313" key="1">
    <source>
        <dbReference type="EMBL" id="KAK7295769.1"/>
    </source>
</evidence>
<protein>
    <submittedName>
        <fullName evidence="1">Uncharacterized protein</fullName>
    </submittedName>
</protein>
<dbReference type="EMBL" id="JAYKXN010000004">
    <property type="protein sequence ID" value="KAK7295769.1"/>
    <property type="molecule type" value="Genomic_DNA"/>
</dbReference>
<organism evidence="1 2">
    <name type="scientific">Clitoria ternatea</name>
    <name type="common">Butterfly pea</name>
    <dbReference type="NCBI Taxonomy" id="43366"/>
    <lineage>
        <taxon>Eukaryota</taxon>
        <taxon>Viridiplantae</taxon>
        <taxon>Streptophyta</taxon>
        <taxon>Embryophyta</taxon>
        <taxon>Tracheophyta</taxon>
        <taxon>Spermatophyta</taxon>
        <taxon>Magnoliopsida</taxon>
        <taxon>eudicotyledons</taxon>
        <taxon>Gunneridae</taxon>
        <taxon>Pentapetalae</taxon>
        <taxon>rosids</taxon>
        <taxon>fabids</taxon>
        <taxon>Fabales</taxon>
        <taxon>Fabaceae</taxon>
        <taxon>Papilionoideae</taxon>
        <taxon>50 kb inversion clade</taxon>
        <taxon>NPAAA clade</taxon>
        <taxon>indigoferoid/millettioid clade</taxon>
        <taxon>Phaseoleae</taxon>
        <taxon>Clitoria</taxon>
    </lineage>
</organism>
<sequence>MAENRHQKFYLQKQCRLCESLGLQSTDQFVGSHIACKLNGILEKIVDELSIFLSSHNLSKQTKLVCQDLVEELRTNYGKENIAGSL</sequence>
<dbReference type="Gene3D" id="3.30.1060.10">
    <property type="entry name" value="Peptide methionine sulphoxide reductase MsrA"/>
    <property type="match status" value="1"/>
</dbReference>
<gene>
    <name evidence="1" type="ORF">RJT34_18681</name>
</gene>
<dbReference type="AlphaFoldDB" id="A0AAN9JCK7"/>
<proteinExistence type="predicted"/>
<name>A0AAN9JCK7_CLITE</name>
<comment type="caution">
    <text evidence="1">The sequence shown here is derived from an EMBL/GenBank/DDBJ whole genome shotgun (WGS) entry which is preliminary data.</text>
</comment>
<accession>A0AAN9JCK7</accession>
<dbReference type="InterPro" id="IPR036509">
    <property type="entry name" value="Met_Sox_Rdtase_MsrA_sf"/>
</dbReference>
<dbReference type="Proteomes" id="UP001359559">
    <property type="component" value="Unassembled WGS sequence"/>
</dbReference>
<evidence type="ECO:0000313" key="2">
    <source>
        <dbReference type="Proteomes" id="UP001359559"/>
    </source>
</evidence>
<keyword evidence="2" id="KW-1185">Reference proteome</keyword>
<reference evidence="1 2" key="1">
    <citation type="submission" date="2024-01" db="EMBL/GenBank/DDBJ databases">
        <title>The genomes of 5 underutilized Papilionoideae crops provide insights into root nodulation and disease resistance.</title>
        <authorList>
            <person name="Yuan L."/>
        </authorList>
    </citation>
    <scope>NUCLEOTIDE SEQUENCE [LARGE SCALE GENOMIC DNA]</scope>
    <source>
        <strain evidence="1">LY-2023</strain>
        <tissue evidence="1">Leaf</tissue>
    </source>
</reference>